<evidence type="ECO:0000256" key="1">
    <source>
        <dbReference type="SAM" id="MobiDB-lite"/>
    </source>
</evidence>
<name>A0A0G4G6V8_9ALVE</name>
<dbReference type="VEuPathDB" id="CryptoDB:Cvel_20553"/>
<organism evidence="2">
    <name type="scientific">Chromera velia CCMP2878</name>
    <dbReference type="NCBI Taxonomy" id="1169474"/>
    <lineage>
        <taxon>Eukaryota</taxon>
        <taxon>Sar</taxon>
        <taxon>Alveolata</taxon>
        <taxon>Colpodellida</taxon>
        <taxon>Chromeraceae</taxon>
        <taxon>Chromera</taxon>
    </lineage>
</organism>
<dbReference type="AlphaFoldDB" id="A0A0G4G6V8"/>
<protein>
    <submittedName>
        <fullName evidence="2">Uncharacterized protein</fullName>
    </submittedName>
</protein>
<gene>
    <name evidence="2" type="ORF">Cvel_20553</name>
</gene>
<reference evidence="2" key="1">
    <citation type="submission" date="2014-11" db="EMBL/GenBank/DDBJ databases">
        <authorList>
            <person name="Otto D Thomas"/>
            <person name="Naeem Raeece"/>
        </authorList>
    </citation>
    <scope>NUCLEOTIDE SEQUENCE</scope>
</reference>
<feature type="region of interest" description="Disordered" evidence="1">
    <location>
        <begin position="236"/>
        <end position="273"/>
    </location>
</feature>
<feature type="compositionally biased region" description="Gly residues" evidence="1">
    <location>
        <begin position="249"/>
        <end position="258"/>
    </location>
</feature>
<accession>A0A0G4G6V8</accession>
<dbReference type="EMBL" id="CDMZ01000943">
    <property type="protein sequence ID" value="CEM24406.1"/>
    <property type="molecule type" value="Genomic_DNA"/>
</dbReference>
<proteinExistence type="predicted"/>
<sequence length="287" mass="31410">MPPKSKALTDRLTEEDFKVAKDLAEEWSDCQAFASQQMQLLCLTSRKLHLFFDTSSLIQTSTKKGDVVGIDARPVPLPFSSSPMAAILHDFPDRSALMFAEFVSKIEACTAAIRARFKDFARKWDLVLPADPNAATQSAHQQPRAGTSALDLLARRADFHYSRIATGSESTLEGVQGRGRGVIRSADVLGALLAVGDLLKRVRREIRVQTERVSSEDFRPLEWSLEECAVRLQESAVLSSSRDGEGQREGGAGGGLGNGEAEEEGQTQGAFRTVEDLIPLFNAMLEK</sequence>
<evidence type="ECO:0000313" key="2">
    <source>
        <dbReference type="EMBL" id="CEM24406.1"/>
    </source>
</evidence>